<evidence type="ECO:0000313" key="1">
    <source>
        <dbReference type="EMBL" id="THU77250.1"/>
    </source>
</evidence>
<dbReference type="Proteomes" id="UP000297245">
    <property type="component" value="Unassembled WGS sequence"/>
</dbReference>
<evidence type="ECO:0000313" key="2">
    <source>
        <dbReference type="Proteomes" id="UP000297245"/>
    </source>
</evidence>
<reference evidence="1 2" key="1">
    <citation type="journal article" date="2019" name="Nat. Ecol. Evol.">
        <title>Megaphylogeny resolves global patterns of mushroom evolution.</title>
        <authorList>
            <person name="Varga T."/>
            <person name="Krizsan K."/>
            <person name="Foldi C."/>
            <person name="Dima B."/>
            <person name="Sanchez-Garcia M."/>
            <person name="Sanchez-Ramirez S."/>
            <person name="Szollosi G.J."/>
            <person name="Szarkandi J.G."/>
            <person name="Papp V."/>
            <person name="Albert L."/>
            <person name="Andreopoulos W."/>
            <person name="Angelini C."/>
            <person name="Antonin V."/>
            <person name="Barry K.W."/>
            <person name="Bougher N.L."/>
            <person name="Buchanan P."/>
            <person name="Buyck B."/>
            <person name="Bense V."/>
            <person name="Catcheside P."/>
            <person name="Chovatia M."/>
            <person name="Cooper J."/>
            <person name="Damon W."/>
            <person name="Desjardin D."/>
            <person name="Finy P."/>
            <person name="Geml J."/>
            <person name="Haridas S."/>
            <person name="Hughes K."/>
            <person name="Justo A."/>
            <person name="Karasinski D."/>
            <person name="Kautmanova I."/>
            <person name="Kiss B."/>
            <person name="Kocsube S."/>
            <person name="Kotiranta H."/>
            <person name="LaButti K.M."/>
            <person name="Lechner B.E."/>
            <person name="Liimatainen K."/>
            <person name="Lipzen A."/>
            <person name="Lukacs Z."/>
            <person name="Mihaltcheva S."/>
            <person name="Morgado L.N."/>
            <person name="Niskanen T."/>
            <person name="Noordeloos M.E."/>
            <person name="Ohm R.A."/>
            <person name="Ortiz-Santana B."/>
            <person name="Ovrebo C."/>
            <person name="Racz N."/>
            <person name="Riley R."/>
            <person name="Savchenko A."/>
            <person name="Shiryaev A."/>
            <person name="Soop K."/>
            <person name="Spirin V."/>
            <person name="Szebenyi C."/>
            <person name="Tomsovsky M."/>
            <person name="Tulloss R.E."/>
            <person name="Uehling J."/>
            <person name="Grigoriev I.V."/>
            <person name="Vagvolgyi C."/>
            <person name="Papp T."/>
            <person name="Martin F.M."/>
            <person name="Miettinen O."/>
            <person name="Hibbett D.S."/>
            <person name="Nagy L.G."/>
        </authorList>
    </citation>
    <scope>NUCLEOTIDE SEQUENCE [LARGE SCALE GENOMIC DNA]</scope>
    <source>
        <strain evidence="1 2">CBS 962.96</strain>
    </source>
</reference>
<accession>A0A4S8KNU4</accession>
<proteinExistence type="predicted"/>
<keyword evidence="2" id="KW-1185">Reference proteome</keyword>
<dbReference type="EMBL" id="ML180500">
    <property type="protein sequence ID" value="THU77250.1"/>
    <property type="molecule type" value="Genomic_DNA"/>
</dbReference>
<dbReference type="AlphaFoldDB" id="A0A4S8KNU4"/>
<gene>
    <name evidence="1" type="ORF">K435DRAFT_893155</name>
</gene>
<dbReference type="OrthoDB" id="2800503at2759"/>
<name>A0A4S8KNU4_DENBC</name>
<organism evidence="1 2">
    <name type="scientific">Dendrothele bispora (strain CBS 962.96)</name>
    <dbReference type="NCBI Taxonomy" id="1314807"/>
    <lineage>
        <taxon>Eukaryota</taxon>
        <taxon>Fungi</taxon>
        <taxon>Dikarya</taxon>
        <taxon>Basidiomycota</taxon>
        <taxon>Agaricomycotina</taxon>
        <taxon>Agaricomycetes</taxon>
        <taxon>Agaricomycetidae</taxon>
        <taxon>Agaricales</taxon>
        <taxon>Agaricales incertae sedis</taxon>
        <taxon>Dendrothele</taxon>
    </lineage>
</organism>
<protein>
    <submittedName>
        <fullName evidence="1">Uncharacterized protein</fullName>
    </submittedName>
</protein>
<sequence>MDGYYETGQNRFPKALEKLVQGKLDNDRVTASRGIGKSGTPQTRMEMMGLVLIAAQPATAMAVARQLQRPTHARAIEAAKFKDRKLNEIQLVARANEARRWSEYISYPVEVRWLMEGTHLVGFTKKWGSFATAKARRSFPFLLVTTDPNGIQTLRTIEVNDNLTRNPIATARWIKLLDQRKQGQQTAYASSPSRLVKMLYDNI</sequence>